<dbReference type="Proteomes" id="UP000317243">
    <property type="component" value="Unassembled WGS sequence"/>
</dbReference>
<protein>
    <submittedName>
        <fullName evidence="1">Uncharacterized protein</fullName>
    </submittedName>
</protein>
<evidence type="ECO:0000313" key="2">
    <source>
        <dbReference type="Proteomes" id="UP000317243"/>
    </source>
</evidence>
<organism evidence="1 2">
    <name type="scientific">Thalassoglobus neptunius</name>
    <dbReference type="NCBI Taxonomy" id="1938619"/>
    <lineage>
        <taxon>Bacteria</taxon>
        <taxon>Pseudomonadati</taxon>
        <taxon>Planctomycetota</taxon>
        <taxon>Planctomycetia</taxon>
        <taxon>Planctomycetales</taxon>
        <taxon>Planctomycetaceae</taxon>
        <taxon>Thalassoglobus</taxon>
    </lineage>
</organism>
<dbReference type="EMBL" id="SIHI01000042">
    <property type="protein sequence ID" value="TWT41657.1"/>
    <property type="molecule type" value="Genomic_DNA"/>
</dbReference>
<keyword evidence="2" id="KW-1185">Reference proteome</keyword>
<comment type="caution">
    <text evidence="1">The sequence shown here is derived from an EMBL/GenBank/DDBJ whole genome shotgun (WGS) entry which is preliminary data.</text>
</comment>
<sequence length="68" mass="7638">MMLLLSINHLGVPLRIRFFGDGNMVHINVSGYDPNAIRTDAFHPTVALLKKNNDPTEKFGSLRCRSVK</sequence>
<name>A0A5C5VU29_9PLAN</name>
<evidence type="ECO:0000313" key="1">
    <source>
        <dbReference type="EMBL" id="TWT41657.1"/>
    </source>
</evidence>
<gene>
    <name evidence="1" type="ORF">KOR42_47520</name>
</gene>
<reference evidence="1 2" key="1">
    <citation type="submission" date="2019-02" db="EMBL/GenBank/DDBJ databases">
        <title>Deep-cultivation of Planctomycetes and their phenomic and genomic characterization uncovers novel biology.</title>
        <authorList>
            <person name="Wiegand S."/>
            <person name="Jogler M."/>
            <person name="Boedeker C."/>
            <person name="Pinto D."/>
            <person name="Vollmers J."/>
            <person name="Rivas-Marin E."/>
            <person name="Kohn T."/>
            <person name="Peeters S.H."/>
            <person name="Heuer A."/>
            <person name="Rast P."/>
            <person name="Oberbeckmann S."/>
            <person name="Bunk B."/>
            <person name="Jeske O."/>
            <person name="Meyerdierks A."/>
            <person name="Storesund J.E."/>
            <person name="Kallscheuer N."/>
            <person name="Luecker S."/>
            <person name="Lage O.M."/>
            <person name="Pohl T."/>
            <person name="Merkel B.J."/>
            <person name="Hornburger P."/>
            <person name="Mueller R.-W."/>
            <person name="Bruemmer F."/>
            <person name="Labrenz M."/>
            <person name="Spormann A.M."/>
            <person name="Op Den Camp H."/>
            <person name="Overmann J."/>
            <person name="Amann R."/>
            <person name="Jetten M.S.M."/>
            <person name="Mascher T."/>
            <person name="Medema M.H."/>
            <person name="Devos D.P."/>
            <person name="Kaster A.-K."/>
            <person name="Ovreas L."/>
            <person name="Rohde M."/>
            <person name="Galperin M.Y."/>
            <person name="Jogler C."/>
        </authorList>
    </citation>
    <scope>NUCLEOTIDE SEQUENCE [LARGE SCALE GENOMIC DNA]</scope>
    <source>
        <strain evidence="1 2">KOR42</strain>
    </source>
</reference>
<dbReference type="AlphaFoldDB" id="A0A5C5VU29"/>
<proteinExistence type="predicted"/>
<accession>A0A5C5VU29</accession>